<dbReference type="GO" id="GO:0038023">
    <property type="term" value="F:signaling receptor activity"/>
    <property type="evidence" value="ECO:0007669"/>
    <property type="project" value="InterPro"/>
</dbReference>
<reference evidence="20" key="1">
    <citation type="submission" date="2012-06" db="EMBL/GenBank/DDBJ databases">
        <title>The complete genome of Flexibacter litoralis DSM 6794.</title>
        <authorList>
            <person name="Lucas S."/>
            <person name="Copeland A."/>
            <person name="Lapidus A."/>
            <person name="Glavina del Rio T."/>
            <person name="Dalin E."/>
            <person name="Tice H."/>
            <person name="Bruce D."/>
            <person name="Goodwin L."/>
            <person name="Pitluck S."/>
            <person name="Peters L."/>
            <person name="Ovchinnikova G."/>
            <person name="Lu M."/>
            <person name="Kyrpides N."/>
            <person name="Mavromatis K."/>
            <person name="Ivanova N."/>
            <person name="Brettin T."/>
            <person name="Detter J.C."/>
            <person name="Han C."/>
            <person name="Larimer F."/>
            <person name="Land M."/>
            <person name="Hauser L."/>
            <person name="Markowitz V."/>
            <person name="Cheng J.-F."/>
            <person name="Hugenholtz P."/>
            <person name="Woyke T."/>
            <person name="Wu D."/>
            <person name="Spring S."/>
            <person name="Lang E."/>
            <person name="Kopitz M."/>
            <person name="Brambilla E."/>
            <person name="Klenk H.-P."/>
            <person name="Eisen J.A."/>
        </authorList>
    </citation>
    <scope>NUCLEOTIDE SEQUENCE [LARGE SCALE GENOMIC DNA]</scope>
    <source>
        <strain evidence="20">ATCC 23117 / DSM 6794 / NBRC 15988 / NCIMB 1366 / Sio-4</strain>
    </source>
</reference>
<dbReference type="Gene3D" id="2.40.170.20">
    <property type="entry name" value="TonB-dependent receptor, beta-barrel domain"/>
    <property type="match status" value="1"/>
</dbReference>
<dbReference type="InterPro" id="IPR010917">
    <property type="entry name" value="TonB_rcpt_CS"/>
</dbReference>
<keyword evidence="9" id="KW-0406">Ion transport</keyword>
<evidence type="ECO:0000256" key="16">
    <source>
        <dbReference type="SAM" id="SignalP"/>
    </source>
</evidence>
<feature type="chain" id="PRO_5003685332" evidence="16">
    <location>
        <begin position="20"/>
        <end position="783"/>
    </location>
</feature>
<evidence type="ECO:0000256" key="7">
    <source>
        <dbReference type="ARBA" id="ARBA00022729"/>
    </source>
</evidence>
<keyword evidence="5" id="KW-0410">Iron transport</keyword>
<keyword evidence="13 14" id="KW-0998">Cell outer membrane</keyword>
<evidence type="ECO:0000313" key="20">
    <source>
        <dbReference type="Proteomes" id="UP000006054"/>
    </source>
</evidence>
<evidence type="ECO:0000256" key="1">
    <source>
        <dbReference type="ARBA" id="ARBA00004571"/>
    </source>
</evidence>
<dbReference type="PANTHER" id="PTHR32552">
    <property type="entry name" value="FERRICHROME IRON RECEPTOR-RELATED"/>
    <property type="match status" value="1"/>
</dbReference>
<keyword evidence="11 14" id="KW-0472">Membrane</keyword>
<dbReference type="InterPro" id="IPR036942">
    <property type="entry name" value="Beta-barrel_TonB_sf"/>
</dbReference>
<dbReference type="HOGENOM" id="CLU_008287_9_4_10"/>
<dbReference type="STRING" id="880071.Fleli_1428"/>
<gene>
    <name evidence="19" type="ordered locus">Fleli_1428</name>
</gene>
<dbReference type="AlphaFoldDB" id="I4AIS0"/>
<dbReference type="OrthoDB" id="9758472at2"/>
<sequence length="783" mass="87535" precursor="true">MKIFLTILFTFFLNTLLFAQSTINGTVQLNDGTPAVAVNVYLEGTTIGATTNASGFYEIKNIEAGDYTLKIAGIIIKPVSKKISVEANKTQTLDFIVEESSDNLNEVSVRASSVESKSNVSTSLRLQTEIEKLPQNIQLIQKEDLNNQIVLSMSDGLLRNVSGTMRLEHWGDAYARVNMRGSRASAFFNGVNITSSWGPLTEDMSYVERVEFVKGPAGFMMSSGEPSGIYNIVTKKPTGEDFNGSVRFTTGSYDLYRAEADIDTKITDKLSARLNVMGQNKNSFRDYEYNDRYIVAPSLRYDFDSKTKLTAEYIYQKAKMSNIGAAYIFSTEGYATYPAETTLGDPGLEPSLVDDRTFNVNFQHEFRKDWKVTAQTTYVNSYQVGQSMWAGAVQEDLIQRNVSLFESSNIMKFAQVYVNGKVMTGSVSHKLIGALDVGTKEYMADWNQSHLLETGENYFSMTADNYQAPTNGYPDFDLSRPLEIRSSPYGRINLRYSGIYIQDELGFLDDKIRLTLATRFTDISQSAYGGAERKASKWTPRIGLSGSVDEHTSIYTLYDQSFVPQAGILRNGEDIKPITGNNLEIGVKRDWFDKKWTTTLSVYQILKKNELISDPNNAPTEQYSIVKGESEAKGVEFDLRGEIVKGLNLTLNYAFTENKITESNIESLVEGDLVPGYAKHTANTWIAYKHQTGFLKGAGISLGATVLADRTTWGWASVPNQKSLGDYTKVDAGVSWGNEKLQVTLNIYNLLDEYLYSGAPYGAFYYYQAEAPRNWRLALAYKF</sequence>
<dbReference type="InterPro" id="IPR039426">
    <property type="entry name" value="TonB-dep_rcpt-like"/>
</dbReference>
<keyword evidence="10 15" id="KW-0798">TonB box</keyword>
<evidence type="ECO:0000256" key="3">
    <source>
        <dbReference type="ARBA" id="ARBA00022448"/>
    </source>
</evidence>
<protein>
    <submittedName>
        <fullName evidence="19">TonB-dependent siderophore receptor</fullName>
    </submittedName>
</protein>
<dbReference type="PROSITE" id="PS01156">
    <property type="entry name" value="TONB_DEPENDENT_REC_2"/>
    <property type="match status" value="1"/>
</dbReference>
<accession>I4AIS0</accession>
<evidence type="ECO:0000256" key="4">
    <source>
        <dbReference type="ARBA" id="ARBA00022452"/>
    </source>
</evidence>
<dbReference type="PROSITE" id="PS52016">
    <property type="entry name" value="TONB_DEPENDENT_REC_3"/>
    <property type="match status" value="1"/>
</dbReference>
<keyword evidence="7 16" id="KW-0732">Signal</keyword>
<dbReference type="RefSeq" id="WP_014797312.1">
    <property type="nucleotide sequence ID" value="NC_018018.1"/>
</dbReference>
<comment type="subcellular location">
    <subcellularLocation>
        <location evidence="1 14">Cell outer membrane</location>
        <topology evidence="1 14">Multi-pass membrane protein</topology>
    </subcellularLocation>
</comment>
<evidence type="ECO:0000256" key="13">
    <source>
        <dbReference type="ARBA" id="ARBA00023237"/>
    </source>
</evidence>
<dbReference type="NCBIfam" id="TIGR01783">
    <property type="entry name" value="TonB-siderophor"/>
    <property type="match status" value="1"/>
</dbReference>
<dbReference type="SUPFAM" id="SSF49452">
    <property type="entry name" value="Starch-binding domain-like"/>
    <property type="match status" value="1"/>
</dbReference>
<dbReference type="GO" id="GO:0009279">
    <property type="term" value="C:cell outer membrane"/>
    <property type="evidence" value="ECO:0007669"/>
    <property type="project" value="UniProtKB-SubCell"/>
</dbReference>
<dbReference type="InterPro" id="IPR012910">
    <property type="entry name" value="Plug_dom"/>
</dbReference>
<dbReference type="GO" id="GO:0030246">
    <property type="term" value="F:carbohydrate binding"/>
    <property type="evidence" value="ECO:0007669"/>
    <property type="project" value="InterPro"/>
</dbReference>
<evidence type="ECO:0000256" key="5">
    <source>
        <dbReference type="ARBA" id="ARBA00022496"/>
    </source>
</evidence>
<dbReference type="SUPFAM" id="SSF56935">
    <property type="entry name" value="Porins"/>
    <property type="match status" value="1"/>
</dbReference>
<dbReference type="Gene3D" id="2.60.40.1120">
    <property type="entry name" value="Carboxypeptidase-like, regulatory domain"/>
    <property type="match status" value="1"/>
</dbReference>
<keyword evidence="4 14" id="KW-1134">Transmembrane beta strand</keyword>
<evidence type="ECO:0000313" key="19">
    <source>
        <dbReference type="EMBL" id="AFM03855.1"/>
    </source>
</evidence>
<dbReference type="InterPro" id="IPR013784">
    <property type="entry name" value="Carb-bd-like_fold"/>
</dbReference>
<dbReference type="Pfam" id="PF00593">
    <property type="entry name" value="TonB_dep_Rec_b-barrel"/>
    <property type="match status" value="1"/>
</dbReference>
<keyword evidence="12 19" id="KW-0675">Receptor</keyword>
<comment type="similarity">
    <text evidence="2 14 15">Belongs to the TonB-dependent receptor family.</text>
</comment>
<organism evidence="19 20">
    <name type="scientific">Bernardetia litoralis (strain ATCC 23117 / DSM 6794 / NBRC 15988 / NCIMB 1366 / Fx l1 / Sio-4)</name>
    <name type="common">Flexibacter litoralis</name>
    <dbReference type="NCBI Taxonomy" id="880071"/>
    <lineage>
        <taxon>Bacteria</taxon>
        <taxon>Pseudomonadati</taxon>
        <taxon>Bacteroidota</taxon>
        <taxon>Cytophagia</taxon>
        <taxon>Cytophagales</taxon>
        <taxon>Bernardetiaceae</taxon>
        <taxon>Bernardetia</taxon>
    </lineage>
</organism>
<feature type="signal peptide" evidence="16">
    <location>
        <begin position="1"/>
        <end position="19"/>
    </location>
</feature>
<evidence type="ECO:0000256" key="14">
    <source>
        <dbReference type="PROSITE-ProRule" id="PRU01360"/>
    </source>
</evidence>
<feature type="domain" description="TonB-dependent receptor-like beta-barrel" evidence="17">
    <location>
        <begin position="340"/>
        <end position="750"/>
    </location>
</feature>
<dbReference type="InterPro" id="IPR037066">
    <property type="entry name" value="Plug_dom_sf"/>
</dbReference>
<dbReference type="PATRIC" id="fig|880071.3.peg.1404"/>
<dbReference type="KEGG" id="fli:Fleli_1428"/>
<keyword evidence="8" id="KW-0408">Iron</keyword>
<dbReference type="Pfam" id="PF07715">
    <property type="entry name" value="Plug"/>
    <property type="match status" value="1"/>
</dbReference>
<evidence type="ECO:0000256" key="12">
    <source>
        <dbReference type="ARBA" id="ARBA00023170"/>
    </source>
</evidence>
<dbReference type="CDD" id="cd01347">
    <property type="entry name" value="ligand_gated_channel"/>
    <property type="match status" value="1"/>
</dbReference>
<feature type="domain" description="TonB-dependent receptor plug" evidence="18">
    <location>
        <begin position="131"/>
        <end position="229"/>
    </location>
</feature>
<evidence type="ECO:0000256" key="8">
    <source>
        <dbReference type="ARBA" id="ARBA00023004"/>
    </source>
</evidence>
<dbReference type="GO" id="GO:0015891">
    <property type="term" value="P:siderophore transport"/>
    <property type="evidence" value="ECO:0007669"/>
    <property type="project" value="InterPro"/>
</dbReference>
<dbReference type="GO" id="GO:0015344">
    <property type="term" value="F:siderophore uptake transmembrane transporter activity"/>
    <property type="evidence" value="ECO:0007669"/>
    <property type="project" value="TreeGrafter"/>
</dbReference>
<dbReference type="eggNOG" id="COG4773">
    <property type="taxonomic scope" value="Bacteria"/>
</dbReference>
<dbReference type="InterPro" id="IPR000531">
    <property type="entry name" value="Beta-barrel_TonB"/>
</dbReference>
<dbReference type="InterPro" id="IPR010105">
    <property type="entry name" value="TonB_sidphr_rcpt"/>
</dbReference>
<evidence type="ECO:0000259" key="18">
    <source>
        <dbReference type="Pfam" id="PF07715"/>
    </source>
</evidence>
<dbReference type="Gene3D" id="2.170.130.10">
    <property type="entry name" value="TonB-dependent receptor, plug domain"/>
    <property type="match status" value="1"/>
</dbReference>
<dbReference type="Proteomes" id="UP000006054">
    <property type="component" value="Chromosome"/>
</dbReference>
<evidence type="ECO:0000256" key="10">
    <source>
        <dbReference type="ARBA" id="ARBA00023077"/>
    </source>
</evidence>
<evidence type="ECO:0000256" key="6">
    <source>
        <dbReference type="ARBA" id="ARBA00022692"/>
    </source>
</evidence>
<keyword evidence="20" id="KW-1185">Reference proteome</keyword>
<evidence type="ECO:0000256" key="15">
    <source>
        <dbReference type="RuleBase" id="RU003357"/>
    </source>
</evidence>
<dbReference type="PANTHER" id="PTHR32552:SF68">
    <property type="entry name" value="FERRICHROME OUTER MEMBRANE TRANSPORTER_PHAGE RECEPTOR"/>
    <property type="match status" value="1"/>
</dbReference>
<evidence type="ECO:0000256" key="2">
    <source>
        <dbReference type="ARBA" id="ARBA00009810"/>
    </source>
</evidence>
<dbReference type="EMBL" id="CP003345">
    <property type="protein sequence ID" value="AFM03855.1"/>
    <property type="molecule type" value="Genomic_DNA"/>
</dbReference>
<keyword evidence="3 14" id="KW-0813">Transport</keyword>
<proteinExistence type="inferred from homology"/>
<keyword evidence="6 14" id="KW-0812">Transmembrane</keyword>
<evidence type="ECO:0000256" key="11">
    <source>
        <dbReference type="ARBA" id="ARBA00023136"/>
    </source>
</evidence>
<evidence type="ECO:0000259" key="17">
    <source>
        <dbReference type="Pfam" id="PF00593"/>
    </source>
</evidence>
<name>I4AIS0_BERLS</name>
<evidence type="ECO:0000256" key="9">
    <source>
        <dbReference type="ARBA" id="ARBA00023065"/>
    </source>
</evidence>
<dbReference type="Pfam" id="PF13715">
    <property type="entry name" value="CarbopepD_reg_2"/>
    <property type="match status" value="1"/>
</dbReference>